<organism evidence="1">
    <name type="scientific">Myoviridae sp. ctiv53</name>
    <dbReference type="NCBI Taxonomy" id="2827703"/>
    <lineage>
        <taxon>Viruses</taxon>
        <taxon>Duplodnaviria</taxon>
        <taxon>Heunggongvirae</taxon>
        <taxon>Uroviricota</taxon>
        <taxon>Caudoviricetes</taxon>
    </lineage>
</organism>
<name>A0A8S5TIE4_9CAUD</name>
<dbReference type="NCBIfam" id="NF038368">
    <property type="entry name" value="P2_Rz1"/>
    <property type="match status" value="1"/>
</dbReference>
<reference evidence="1" key="1">
    <citation type="journal article" date="2021" name="Proc. Natl. Acad. Sci. U.S.A.">
        <title>A Catalog of Tens of Thousands of Viruses from Human Metagenomes Reveals Hidden Associations with Chronic Diseases.</title>
        <authorList>
            <person name="Tisza M.J."/>
            <person name="Buck C.B."/>
        </authorList>
    </citation>
    <scope>NUCLEOTIDE SEQUENCE</scope>
    <source>
        <strain evidence="1">Ctiv53</strain>
    </source>
</reference>
<sequence length="80" mass="8538">MSHTQAVIAATLLLAACTPKTVVRYLPPSCPAVPECTRAPVSLTTNGDLAQAYLQRDAELAQCKIARDTLQQCLTTTPKP</sequence>
<proteinExistence type="predicted"/>
<evidence type="ECO:0000313" key="1">
    <source>
        <dbReference type="EMBL" id="DAF62811.1"/>
    </source>
</evidence>
<dbReference type="Pfam" id="PF23793">
    <property type="entry name" value="LysC"/>
    <property type="match status" value="1"/>
</dbReference>
<accession>A0A8S5TIE4</accession>
<dbReference type="EMBL" id="BK032828">
    <property type="protein sequence ID" value="DAF62811.1"/>
    <property type="molecule type" value="Genomic_DNA"/>
</dbReference>
<protein>
    <submittedName>
        <fullName evidence="1">Uncharacterized protein</fullName>
    </submittedName>
</protein>
<dbReference type="InterPro" id="IPR047737">
    <property type="entry name" value="LysC"/>
</dbReference>
<dbReference type="InterPro" id="IPR058979">
    <property type="entry name" value="LysC-like"/>
</dbReference>